<protein>
    <submittedName>
        <fullName evidence="1">Uncharacterized protein</fullName>
    </submittedName>
</protein>
<comment type="caution">
    <text evidence="1">The sequence shown here is derived from an EMBL/GenBank/DDBJ whole genome shotgun (WGS) entry which is preliminary data.</text>
</comment>
<organism evidence="1 2">
    <name type="scientific">Candidatus Kaiserbacteria bacterium CG10_big_fil_rev_8_21_14_0_10_47_16</name>
    <dbReference type="NCBI Taxonomy" id="1974608"/>
    <lineage>
        <taxon>Bacteria</taxon>
        <taxon>Candidatus Kaiseribacteriota</taxon>
    </lineage>
</organism>
<evidence type="ECO:0000313" key="1">
    <source>
        <dbReference type="EMBL" id="PIR84251.1"/>
    </source>
</evidence>
<dbReference type="AlphaFoldDB" id="A0A2H0UCY5"/>
<evidence type="ECO:0000313" key="2">
    <source>
        <dbReference type="Proteomes" id="UP000229344"/>
    </source>
</evidence>
<dbReference type="Proteomes" id="UP000229344">
    <property type="component" value="Unassembled WGS sequence"/>
</dbReference>
<proteinExistence type="predicted"/>
<name>A0A2H0UCY5_9BACT</name>
<sequence>MESSLPICTSQEEFINLCLANIEERAFTLLYEREVVSNTPFLFVALQYDDVRWKPLLDAMLPEHVLEPNEKSIVIGALAYQPACQWFARKFSDIADELTTPPPEGKVRALLIREGVLLAYNVRPHKDTNRLN</sequence>
<reference evidence="2" key="1">
    <citation type="submission" date="2017-09" db="EMBL/GenBank/DDBJ databases">
        <title>Depth-based differentiation of microbial function through sediment-hosted aquifers and enrichment of novel symbionts in the deep terrestrial subsurface.</title>
        <authorList>
            <person name="Probst A.J."/>
            <person name="Ladd B."/>
            <person name="Jarett J.K."/>
            <person name="Geller-Mcgrath D.E."/>
            <person name="Sieber C.M.K."/>
            <person name="Emerson J.B."/>
            <person name="Anantharaman K."/>
            <person name="Thomas B.C."/>
            <person name="Malmstrom R."/>
            <person name="Stieglmeier M."/>
            <person name="Klingl A."/>
            <person name="Woyke T."/>
            <person name="Ryan C.M."/>
            <person name="Banfield J.F."/>
        </authorList>
    </citation>
    <scope>NUCLEOTIDE SEQUENCE [LARGE SCALE GENOMIC DNA]</scope>
</reference>
<gene>
    <name evidence="1" type="ORF">COU16_01465</name>
</gene>
<accession>A0A2H0UCY5</accession>
<dbReference type="EMBL" id="PFBI01000006">
    <property type="protein sequence ID" value="PIR84251.1"/>
    <property type="molecule type" value="Genomic_DNA"/>
</dbReference>